<protein>
    <submittedName>
        <fullName evidence="7">Type VI secretion protein VasK</fullName>
    </submittedName>
</protein>
<sequence>MHRILNFLTHTRTLSVFGVVVLTVFLLLMAQTLEIGLAWVAIVLGVLLLAWLATYLWKRWRARRASGKLEGILEQQADKAAKAAPPDKRDEVEALRTRLASAVKTIKTSKLGQMSGSEALYELPWYIVIGNPAAGKSTAVLNSGLQFPFADKNSAVIHGIGGTRNCDWFFTTEGILLDTAGRYAVHEEDRREWLGFLDLLKRYRPKAPINGIVVTVSIPELTQNRPEFAINLAKNLRQRVQELTERLEVFAPVYVMFTKADLITGFTEFFGDNEKQERDRVWGATLPFAPEERRDVASVFDQRFDELCDGLKEISVAQIAQHRNGKLSPGLLSFPLEFASVKPTLRAFLVTLFDENPFQYKPVFRGFYFTSAVQEASTTSVSAERIARRFGLKLEGVAGNREVFSKNGFFLRDLFSKVIFADRRTVRQFASPAKTRLRFATFFGLVLVLGLLLGGWTWSFLGNRQLTANVQADLDKIVKMQQNRVDLQARLEALDILQDRIEQLERFRADHPLALSLGLYQGDTLQHKLLDEYYNGLRQVMLKPVGGAIETFLAEVNAHPEQLAPMVRPPETGAVAATSLASTAPASAPAATASTAATTAATSAPTTAAAPAAGKRYTDASPTNVEDAYNALKTYLMLADKRHVEVAHLTDQMTRFWRGWLEDNRGNMPREQLIRSAERNLSFFLARVNDDNWPLLEGNLSLIDQSRENLRRVVRGMPARERAYAEIKARASTRFAPMTVARIVGDTGASVVAGSYAVPGTFTREAWLGYVQPAIREAASKELQSKDWVLNVAARDDLTLEGSPEQIQKTLVTMYKNEYAREWQRFMQGVTIQDFGSFEQAVASMNLLGDPANSPIRKVLDTAYEQTSWDNPSLLNAGLKQAKSGMLDWFKRLISRGTPSQVSVNVDVSGANTAAGTIPMGPVGKEFSGLARIVVMHDNNSMLRGYMESLSKVRTRFNQLKNQGDPGPGARQLMQQTLDGNGSELADALKYVDEQMMTGLTDSQRQALRPLLVRPLLQSYAVVIRPASVEINKVWNAQVYQPFSQTLATKYPFASDAKIEASAAEIGQIFGPEGAIAKFTTATIGPLSVRRGDMLAARTWGDLGLTLAPEFTTNFTRWVAPLTGGAAGGGGGATAAAAQQTVFQILPTPATGTTEYTIEIDGQQLRYRNTPAQWANFVWPNPQGSPGAKITATTFDGRSVELLNEPGRFGLERLIATAARKRRPDGAFDLTWSRDNIAVSVALRIISSPQTAGNASASDSPQSQGLRGLRLPTAIADANAPLNTATPPAPSPAISPSTSPAAAPSAPPAPNPQASTPGSAQASAQVNQGGTAQ</sequence>
<dbReference type="InterPro" id="IPR025743">
    <property type="entry name" value="TssM1_N"/>
</dbReference>
<feature type="compositionally biased region" description="Polar residues" evidence="1">
    <location>
        <begin position="1318"/>
        <end position="1333"/>
    </location>
</feature>
<feature type="transmembrane region" description="Helical" evidence="2">
    <location>
        <begin position="36"/>
        <end position="57"/>
    </location>
</feature>
<feature type="domain" description="IcmF-related" evidence="4">
    <location>
        <begin position="491"/>
        <end position="868"/>
    </location>
</feature>
<gene>
    <name evidence="7" type="ORF">A2G96_26995</name>
</gene>
<evidence type="ECO:0000313" key="7">
    <source>
        <dbReference type="EMBL" id="AMR81445.1"/>
    </source>
</evidence>
<organism evidence="7 8">
    <name type="scientific">Cupriavidus nantongensis</name>
    <dbReference type="NCBI Taxonomy" id="1796606"/>
    <lineage>
        <taxon>Bacteria</taxon>
        <taxon>Pseudomonadati</taxon>
        <taxon>Pseudomonadota</taxon>
        <taxon>Betaproteobacteria</taxon>
        <taxon>Burkholderiales</taxon>
        <taxon>Burkholderiaceae</taxon>
        <taxon>Cupriavidus</taxon>
    </lineage>
</organism>
<dbReference type="SUPFAM" id="SSF52540">
    <property type="entry name" value="P-loop containing nucleoside triphosphate hydrolases"/>
    <property type="match status" value="1"/>
</dbReference>
<evidence type="ECO:0000256" key="1">
    <source>
        <dbReference type="SAM" id="MobiDB-lite"/>
    </source>
</evidence>
<dbReference type="Pfam" id="PF06761">
    <property type="entry name" value="IcmF-related"/>
    <property type="match status" value="1"/>
</dbReference>
<evidence type="ECO:0000259" key="5">
    <source>
        <dbReference type="Pfam" id="PF14331"/>
    </source>
</evidence>
<dbReference type="InterPro" id="IPR048677">
    <property type="entry name" value="TssM1_hel"/>
</dbReference>
<dbReference type="Pfam" id="PF14331">
    <property type="entry name" value="IcmF-related_N"/>
    <property type="match status" value="1"/>
</dbReference>
<feature type="domain" description="Type VI secretion system IcmF C-terminal" evidence="3">
    <location>
        <begin position="1143"/>
        <end position="1245"/>
    </location>
</feature>
<evidence type="ECO:0000259" key="3">
    <source>
        <dbReference type="Pfam" id="PF06744"/>
    </source>
</evidence>
<dbReference type="PANTHER" id="PTHR36153">
    <property type="entry name" value="INNER MEMBRANE PROTEIN-RELATED"/>
    <property type="match status" value="1"/>
</dbReference>
<evidence type="ECO:0000313" key="8">
    <source>
        <dbReference type="Proteomes" id="UP000075238"/>
    </source>
</evidence>
<dbReference type="STRING" id="1796606.A2G96_26995"/>
<feature type="transmembrane region" description="Helical" evidence="2">
    <location>
        <begin position="437"/>
        <end position="461"/>
    </location>
</feature>
<keyword evidence="8" id="KW-1185">Reference proteome</keyword>
<dbReference type="InterPro" id="IPR027417">
    <property type="entry name" value="P-loop_NTPase"/>
</dbReference>
<keyword evidence="2" id="KW-0812">Transmembrane</keyword>
<dbReference type="Pfam" id="PF06744">
    <property type="entry name" value="IcmF_C"/>
    <property type="match status" value="1"/>
</dbReference>
<feature type="transmembrane region" description="Helical" evidence="2">
    <location>
        <begin position="12"/>
        <end position="30"/>
    </location>
</feature>
<keyword evidence="2" id="KW-1133">Transmembrane helix</keyword>
<dbReference type="Proteomes" id="UP000075238">
    <property type="component" value="Chromosome 2"/>
</dbReference>
<dbReference type="KEGG" id="cnan:A2G96_26995"/>
<feature type="compositionally biased region" description="Low complexity" evidence="1">
    <location>
        <begin position="1294"/>
        <end position="1304"/>
    </location>
</feature>
<name>A0A142JTN3_9BURK</name>
<dbReference type="OrthoDB" id="9758229at2"/>
<feature type="region of interest" description="Disordered" evidence="1">
    <location>
        <begin position="596"/>
        <end position="618"/>
    </location>
</feature>
<feature type="region of interest" description="Disordered" evidence="1">
    <location>
        <begin position="1278"/>
        <end position="1333"/>
    </location>
</feature>
<dbReference type="InterPro" id="IPR009612">
    <property type="entry name" value="IcmF-rel"/>
</dbReference>
<dbReference type="InterPro" id="IPR010623">
    <property type="entry name" value="IcmF_C"/>
</dbReference>
<accession>A0A142JTN3</accession>
<feature type="domain" description="Type VI secretion system component TssM1 helical" evidence="6">
    <location>
        <begin position="1026"/>
        <end position="1114"/>
    </location>
</feature>
<dbReference type="NCBIfam" id="TIGR03348">
    <property type="entry name" value="VI_IcmF"/>
    <property type="match status" value="1"/>
</dbReference>
<feature type="domain" description="Type VI secretion system component TssM1 N-terminal" evidence="5">
    <location>
        <begin position="187"/>
        <end position="442"/>
    </location>
</feature>
<dbReference type="PANTHER" id="PTHR36153:SF1">
    <property type="entry name" value="TYPE VI SECRETION SYSTEM COMPONENT TSSM1"/>
    <property type="match status" value="1"/>
</dbReference>
<dbReference type="RefSeq" id="WP_062803251.1">
    <property type="nucleotide sequence ID" value="NZ_CP014845.1"/>
</dbReference>
<evidence type="ECO:0000259" key="6">
    <source>
        <dbReference type="Pfam" id="PF21070"/>
    </source>
</evidence>
<dbReference type="EMBL" id="CP014845">
    <property type="protein sequence ID" value="AMR81445.1"/>
    <property type="molecule type" value="Genomic_DNA"/>
</dbReference>
<dbReference type="Pfam" id="PF21070">
    <property type="entry name" value="IcmF_helical"/>
    <property type="match status" value="1"/>
</dbReference>
<reference evidence="7 8" key="1">
    <citation type="submission" date="2016-03" db="EMBL/GenBank/DDBJ databases">
        <title>Complete genome sequence of a novel chlorpyrifos degrading bacterium, Cupriavidus nantongensis sp. X1.</title>
        <authorList>
            <person name="Fang L."/>
        </authorList>
    </citation>
    <scope>NUCLEOTIDE SEQUENCE [LARGE SCALE GENOMIC DNA]</scope>
    <source>
        <strain evidence="7 8">X1</strain>
    </source>
</reference>
<evidence type="ECO:0000259" key="4">
    <source>
        <dbReference type="Pfam" id="PF06761"/>
    </source>
</evidence>
<feature type="compositionally biased region" description="Low complexity" evidence="1">
    <location>
        <begin position="596"/>
        <end position="613"/>
    </location>
</feature>
<proteinExistence type="predicted"/>
<keyword evidence="2" id="KW-0472">Membrane</keyword>
<dbReference type="InterPro" id="IPR017731">
    <property type="entry name" value="TssM1-like"/>
</dbReference>
<dbReference type="InterPro" id="IPR053156">
    <property type="entry name" value="T6SS_TssM-like"/>
</dbReference>
<evidence type="ECO:0000256" key="2">
    <source>
        <dbReference type="SAM" id="Phobius"/>
    </source>
</evidence>